<feature type="transmembrane region" description="Helical" evidence="1">
    <location>
        <begin position="86"/>
        <end position="105"/>
    </location>
</feature>
<feature type="transmembrane region" description="Helical" evidence="1">
    <location>
        <begin position="190"/>
        <end position="207"/>
    </location>
</feature>
<comment type="caution">
    <text evidence="2">The sequence shown here is derived from an EMBL/GenBank/DDBJ whole genome shotgun (WGS) entry which is preliminary data.</text>
</comment>
<sequence length="217" mass="21910">MRNPATDTIDREPSASGRSRRLRRLAALLFVAHFAYAALLVSVARALIAGSGLSPAEAGTLLLPGFLLAVGAYVPDNMLSRSAWISVRPGLALLAAALLGLLAWSGADATAAAVAMLGAGCGFAGVTLGAAGELSAPLPPSAPARPEARPARAPLPRPRLYGVLGGAAFGAAFLLLGQAGLRPSPSRAELAVLLAAVLAAALAETFGRGREEGVFRE</sequence>
<dbReference type="Proteomes" id="UP000670947">
    <property type="component" value="Unassembled WGS sequence"/>
</dbReference>
<gene>
    <name evidence="2" type="ORF">I8J29_17035</name>
</gene>
<keyword evidence="1" id="KW-0472">Membrane</keyword>
<evidence type="ECO:0000256" key="1">
    <source>
        <dbReference type="SAM" id="Phobius"/>
    </source>
</evidence>
<dbReference type="EMBL" id="JAGGDJ010000013">
    <property type="protein sequence ID" value="MBO7745914.1"/>
    <property type="molecule type" value="Genomic_DNA"/>
</dbReference>
<feature type="transmembrane region" description="Helical" evidence="1">
    <location>
        <begin position="25"/>
        <end position="48"/>
    </location>
</feature>
<feature type="transmembrane region" description="Helical" evidence="1">
    <location>
        <begin position="160"/>
        <end position="178"/>
    </location>
</feature>
<protein>
    <recommendedName>
        <fullName evidence="4">MFS transporter</fullName>
    </recommendedName>
</protein>
<keyword evidence="1" id="KW-1133">Transmembrane helix</keyword>
<keyword evidence="1" id="KW-0812">Transmembrane</keyword>
<evidence type="ECO:0008006" key="4">
    <source>
        <dbReference type="Google" id="ProtNLM"/>
    </source>
</evidence>
<dbReference type="RefSeq" id="WP_208848735.1">
    <property type="nucleotide sequence ID" value="NZ_JAGGDJ010000013.1"/>
</dbReference>
<evidence type="ECO:0000313" key="3">
    <source>
        <dbReference type="Proteomes" id="UP000670947"/>
    </source>
</evidence>
<proteinExistence type="predicted"/>
<keyword evidence="3" id="KW-1185">Reference proteome</keyword>
<reference evidence="2 3" key="1">
    <citation type="submission" date="2021-03" db="EMBL/GenBank/DDBJ databases">
        <title>Paenibacillus artemisicola MWE-103 whole genome sequence.</title>
        <authorList>
            <person name="Ham Y.J."/>
        </authorList>
    </citation>
    <scope>NUCLEOTIDE SEQUENCE [LARGE SCALE GENOMIC DNA]</scope>
    <source>
        <strain evidence="2 3">MWE-103</strain>
    </source>
</reference>
<evidence type="ECO:0000313" key="2">
    <source>
        <dbReference type="EMBL" id="MBO7745914.1"/>
    </source>
</evidence>
<feature type="transmembrane region" description="Helical" evidence="1">
    <location>
        <begin position="111"/>
        <end position="131"/>
    </location>
</feature>
<organism evidence="2 3">
    <name type="scientific">Paenibacillus artemisiicola</name>
    <dbReference type="NCBI Taxonomy" id="1172618"/>
    <lineage>
        <taxon>Bacteria</taxon>
        <taxon>Bacillati</taxon>
        <taxon>Bacillota</taxon>
        <taxon>Bacilli</taxon>
        <taxon>Bacillales</taxon>
        <taxon>Paenibacillaceae</taxon>
        <taxon>Paenibacillus</taxon>
    </lineage>
</organism>
<accession>A0ABS3WC83</accession>
<name>A0ABS3WC83_9BACL</name>
<feature type="transmembrane region" description="Helical" evidence="1">
    <location>
        <begin position="54"/>
        <end position="74"/>
    </location>
</feature>